<feature type="compositionally biased region" description="Low complexity" evidence="1">
    <location>
        <begin position="24"/>
        <end position="48"/>
    </location>
</feature>
<evidence type="ECO:0008006" key="5">
    <source>
        <dbReference type="Google" id="ProtNLM"/>
    </source>
</evidence>
<evidence type="ECO:0000313" key="3">
    <source>
        <dbReference type="EMBL" id="WIY01530.1"/>
    </source>
</evidence>
<dbReference type="AlphaFoldDB" id="A0A9Y2NKU0"/>
<keyword evidence="2" id="KW-0732">Signal</keyword>
<feature type="signal peptide" evidence="2">
    <location>
        <begin position="1"/>
        <end position="24"/>
    </location>
</feature>
<evidence type="ECO:0000256" key="2">
    <source>
        <dbReference type="SAM" id="SignalP"/>
    </source>
</evidence>
<accession>A0A9Y2NKU0</accession>
<feature type="region of interest" description="Disordered" evidence="1">
    <location>
        <begin position="24"/>
        <end position="78"/>
    </location>
</feature>
<gene>
    <name evidence="3" type="ORF">QRX60_47190</name>
</gene>
<evidence type="ECO:0000256" key="1">
    <source>
        <dbReference type="SAM" id="MobiDB-lite"/>
    </source>
</evidence>
<keyword evidence="4" id="KW-1185">Reference proteome</keyword>
<dbReference type="EMBL" id="CP127295">
    <property type="protein sequence ID" value="WIY01530.1"/>
    <property type="molecule type" value="Genomic_DNA"/>
</dbReference>
<dbReference type="Proteomes" id="UP001239397">
    <property type="component" value="Chromosome"/>
</dbReference>
<evidence type="ECO:0000313" key="4">
    <source>
        <dbReference type="Proteomes" id="UP001239397"/>
    </source>
</evidence>
<organism evidence="3 4">
    <name type="scientific">Amycolatopsis mongoliensis</name>
    <dbReference type="NCBI Taxonomy" id="715475"/>
    <lineage>
        <taxon>Bacteria</taxon>
        <taxon>Bacillati</taxon>
        <taxon>Actinomycetota</taxon>
        <taxon>Actinomycetes</taxon>
        <taxon>Pseudonocardiales</taxon>
        <taxon>Pseudonocardiaceae</taxon>
        <taxon>Amycolatopsis</taxon>
    </lineage>
</organism>
<protein>
    <recommendedName>
        <fullName evidence="5">DUF3558 domain-containing protein</fullName>
    </recommendedName>
</protein>
<feature type="compositionally biased region" description="Pro residues" evidence="1">
    <location>
        <begin position="58"/>
        <end position="72"/>
    </location>
</feature>
<dbReference type="RefSeq" id="WP_285997975.1">
    <property type="nucleotide sequence ID" value="NZ_CP127295.1"/>
</dbReference>
<feature type="chain" id="PRO_5040815743" description="DUF3558 domain-containing protein" evidence="2">
    <location>
        <begin position="25"/>
        <end position="217"/>
    </location>
</feature>
<dbReference type="KEGG" id="amog:QRX60_47190"/>
<reference evidence="3 4" key="1">
    <citation type="submission" date="2023-06" db="EMBL/GenBank/DDBJ databases">
        <authorList>
            <person name="Oyuntsetseg B."/>
            <person name="Kim S.B."/>
        </authorList>
    </citation>
    <scope>NUCLEOTIDE SEQUENCE [LARGE SCALE GENOMIC DNA]</scope>
    <source>
        <strain evidence="3 4">4-36</strain>
    </source>
</reference>
<name>A0A9Y2NKU0_9PSEU</name>
<dbReference type="PROSITE" id="PS51257">
    <property type="entry name" value="PROKAR_LIPOPROTEIN"/>
    <property type="match status" value="1"/>
</dbReference>
<sequence>MGNRGGILPAVGALALLAACSAPAPAPVAQTTTPASASAKPPTTGPSSDAPALGPGPGSQPPTTPQPPPPNSPAEVTSACPFLGVTESSATMGVVLDAYAVEEAKTTQQDATTYHCTYASRTGGRQLLDLFVTVVPGTGQIPSLVTAWTKDCKGPAKPIGGVAGTTRTCSLDGADSGDVMVLVVKKSHGQTRLAELYVRPFTDEVYAKLAQLLTDRL</sequence>
<proteinExistence type="predicted"/>